<reference evidence="3 4" key="1">
    <citation type="submission" date="2024-02" db="EMBL/GenBank/DDBJ databases">
        <title>Rhodopirellula caenicola NBRC 110016.</title>
        <authorList>
            <person name="Ichikawa N."/>
            <person name="Katano-Makiyama Y."/>
            <person name="Hidaka K."/>
        </authorList>
    </citation>
    <scope>NUCLEOTIDE SEQUENCE [LARGE SCALE GENOMIC DNA]</scope>
    <source>
        <strain evidence="3 4">NBRC 110016</strain>
    </source>
</reference>
<dbReference type="Proteomes" id="UP001416858">
    <property type="component" value="Unassembled WGS sequence"/>
</dbReference>
<evidence type="ECO:0000259" key="2">
    <source>
        <dbReference type="Pfam" id="PF04773"/>
    </source>
</evidence>
<dbReference type="InterPro" id="IPR006860">
    <property type="entry name" value="FecR"/>
</dbReference>
<gene>
    <name evidence="3" type="ORF">Rcae01_05031</name>
</gene>
<dbReference type="PANTHER" id="PTHR30273">
    <property type="entry name" value="PERIPLASMIC SIGNAL SENSOR AND SIGMA FACTOR ACTIVATOR FECR-RELATED"/>
    <property type="match status" value="1"/>
</dbReference>
<keyword evidence="1" id="KW-0812">Transmembrane</keyword>
<protein>
    <recommendedName>
        <fullName evidence="2">FecR protein domain-containing protein</fullName>
    </recommendedName>
</protein>
<dbReference type="Gene3D" id="2.60.120.1440">
    <property type="match status" value="1"/>
</dbReference>
<evidence type="ECO:0000256" key="1">
    <source>
        <dbReference type="SAM" id="Phobius"/>
    </source>
</evidence>
<accession>A0ABP9VXG1</accession>
<dbReference type="EMBL" id="BAABRO010000014">
    <property type="protein sequence ID" value="GAA5509531.1"/>
    <property type="molecule type" value="Genomic_DNA"/>
</dbReference>
<evidence type="ECO:0000313" key="4">
    <source>
        <dbReference type="Proteomes" id="UP001416858"/>
    </source>
</evidence>
<keyword evidence="1" id="KW-1133">Transmembrane helix</keyword>
<feature type="domain" description="FecR protein" evidence="2">
    <location>
        <begin position="145"/>
        <end position="227"/>
    </location>
</feature>
<proteinExistence type="predicted"/>
<evidence type="ECO:0000313" key="3">
    <source>
        <dbReference type="EMBL" id="GAA5509531.1"/>
    </source>
</evidence>
<keyword evidence="1" id="KW-0472">Membrane</keyword>
<name>A0ABP9VXG1_9BACT</name>
<dbReference type="InterPro" id="IPR012373">
    <property type="entry name" value="Ferrdict_sens_TM"/>
</dbReference>
<dbReference type="RefSeq" id="WP_345686663.1">
    <property type="nucleotide sequence ID" value="NZ_BAABRO010000014.1"/>
</dbReference>
<organism evidence="3 4">
    <name type="scientific">Novipirellula caenicola</name>
    <dbReference type="NCBI Taxonomy" id="1536901"/>
    <lineage>
        <taxon>Bacteria</taxon>
        <taxon>Pseudomonadati</taxon>
        <taxon>Planctomycetota</taxon>
        <taxon>Planctomycetia</taxon>
        <taxon>Pirellulales</taxon>
        <taxon>Pirellulaceae</taxon>
        <taxon>Novipirellula</taxon>
    </lineage>
</organism>
<feature type="transmembrane region" description="Helical" evidence="1">
    <location>
        <begin position="79"/>
        <end position="96"/>
    </location>
</feature>
<comment type="caution">
    <text evidence="3">The sequence shown here is derived from an EMBL/GenBank/DDBJ whole genome shotgun (WGS) entry which is preliminary data.</text>
</comment>
<dbReference type="PANTHER" id="PTHR30273:SF2">
    <property type="entry name" value="PROTEIN FECR"/>
    <property type="match status" value="1"/>
</dbReference>
<dbReference type="Pfam" id="PF04773">
    <property type="entry name" value="FecR"/>
    <property type="match status" value="1"/>
</dbReference>
<keyword evidence="4" id="KW-1185">Reference proteome</keyword>
<sequence length="532" mass="58205">MTRSENRNDDRQLHQLLSKLVDGSITDSEHLDLQDRLRDDADAQQIYFNYLDLDTDLRQMTHGAAAVDPSPQINRSLRFWVAIAASVLMIASLIWWNDRDPVEEAIPAAPKQATLLQSAGGVFFRDVMPGVGEPLKSNHEYALTSGMIELRFPSGAEVILDAPAVIEIASQDRLIVQQGSCSVYAPDGAEGFQVITPKTEITDLGTRFSVDVDEVGDTEVQVVEGAAEVQPRDRDDSEKILLTERQASRFNGGNASSVEFQPRQYRHQLPDRVVEFSMGNTAGKPNGQLQSVTVQRGGTKRRYDVSQLIGIEVTHFRGGTNSQHMSVAIGDTNDSGDGRRAVIESDRLLHTGFLNLGGGSQPLTSDPLLGLDNDAETTLGMAIRFRSPVVNAPGPDVVFFELQSVLNPADGDAFHVSPLRMDAGLHSQTITRYDITLNSPEALSIPDFELLQFDSRVARVSDLLEGSFTRMNPSIPFWAIAVGIDLSDLGYPPNAVVEGLFFQDARDDDQIVDPVFIAGFPAELPPAERPTP</sequence>